<organism evidence="1 2">
    <name type="scientific">Hominiventricola aquisgranensis</name>
    <dbReference type="NCBI Taxonomy" id="3133164"/>
    <lineage>
        <taxon>Bacteria</taxon>
        <taxon>Bacillati</taxon>
        <taxon>Bacillota</taxon>
        <taxon>Clostridia</taxon>
        <taxon>Lachnospirales</taxon>
        <taxon>Lachnospiraceae</taxon>
        <taxon>Hominiventricola</taxon>
    </lineage>
</organism>
<keyword evidence="2" id="KW-1185">Reference proteome</keyword>
<dbReference type="Proteomes" id="UP001470288">
    <property type="component" value="Unassembled WGS sequence"/>
</dbReference>
<evidence type="ECO:0000313" key="2">
    <source>
        <dbReference type="Proteomes" id="UP001470288"/>
    </source>
</evidence>
<reference evidence="1 2" key="1">
    <citation type="submission" date="2024-03" db="EMBL/GenBank/DDBJ databases">
        <title>Human intestinal bacterial collection.</title>
        <authorList>
            <person name="Pauvert C."/>
            <person name="Hitch T.C.A."/>
            <person name="Clavel T."/>
        </authorList>
    </citation>
    <scope>NUCLEOTIDE SEQUENCE [LARGE SCALE GENOMIC DNA]</scope>
    <source>
        <strain evidence="1 2">CLA-AA-H78B</strain>
    </source>
</reference>
<dbReference type="RefSeq" id="WP_349144861.1">
    <property type="nucleotide sequence ID" value="NZ_JBBMFC010000024.1"/>
</dbReference>
<evidence type="ECO:0008006" key="3">
    <source>
        <dbReference type="Google" id="ProtNLM"/>
    </source>
</evidence>
<gene>
    <name evidence="1" type="ORF">WMO62_12680</name>
</gene>
<dbReference type="EMBL" id="JBBMFC010000024">
    <property type="protein sequence ID" value="MEQ2579665.1"/>
    <property type="molecule type" value="Genomic_DNA"/>
</dbReference>
<accession>A0ABV1I4D0</accession>
<comment type="caution">
    <text evidence="1">The sequence shown here is derived from an EMBL/GenBank/DDBJ whole genome shotgun (WGS) entry which is preliminary data.</text>
</comment>
<sequence length="57" mass="6617">MCNQDIREYAKAHNVKLWQIANELGINDGNFSRKLRYELPGETKQQIKVIIDELAAE</sequence>
<proteinExistence type="predicted"/>
<name>A0ABV1I4D0_9FIRM</name>
<protein>
    <recommendedName>
        <fullName evidence="3">XRE family transcriptional regulator</fullName>
    </recommendedName>
</protein>
<evidence type="ECO:0000313" key="1">
    <source>
        <dbReference type="EMBL" id="MEQ2579665.1"/>
    </source>
</evidence>